<evidence type="ECO:0000256" key="2">
    <source>
        <dbReference type="ARBA" id="ARBA00022801"/>
    </source>
</evidence>
<evidence type="ECO:0000313" key="9">
    <source>
        <dbReference type="Proteomes" id="UP000013034"/>
    </source>
</evidence>
<name>A0A653K6E3_9GAMM</name>
<proteinExistence type="inferred from homology"/>
<dbReference type="PANTHER" id="PTHR42988">
    <property type="entry name" value="PHOSPHOHYDROLASE"/>
    <property type="match status" value="1"/>
</dbReference>
<reference evidence="7 10" key="2">
    <citation type="submission" date="2017-12" db="EMBL/GenBank/DDBJ databases">
        <title>Draft Genome sequences of multiple microbial strains isolated from spacecraft associated surfaces.</title>
        <authorList>
            <person name="Seuylemezian A."/>
            <person name="Vaishampayan P."/>
            <person name="Venkateswaran K."/>
        </authorList>
    </citation>
    <scope>NUCLEOTIDE SEQUENCE [LARGE SCALE GENOMIC DNA]</scope>
    <source>
        <strain evidence="7 10">2P01AA</strain>
    </source>
</reference>
<evidence type="ECO:0000256" key="1">
    <source>
        <dbReference type="ARBA" id="ARBA00022723"/>
    </source>
</evidence>
<reference evidence="6 9" key="1">
    <citation type="submission" date="2013-02" db="EMBL/GenBank/DDBJ databases">
        <title>The Genome Sequence of Acinetobacter sp. NIPH 809.</title>
        <authorList>
            <consortium name="The Broad Institute Genome Sequencing Platform"/>
            <consortium name="The Broad Institute Genome Sequencing Center for Infectious Disease"/>
            <person name="Cerqueira G."/>
            <person name="Feldgarden M."/>
            <person name="Courvalin P."/>
            <person name="Perichon B."/>
            <person name="Grillot-Courvalin C."/>
            <person name="Clermont D."/>
            <person name="Rocha E."/>
            <person name="Yoon E.-J."/>
            <person name="Nemec A."/>
            <person name="Walker B."/>
            <person name="Young S.K."/>
            <person name="Zeng Q."/>
            <person name="Gargeya S."/>
            <person name="Fitzgerald M."/>
            <person name="Haas B."/>
            <person name="Abouelleil A."/>
            <person name="Alvarado L."/>
            <person name="Arachchi H.M."/>
            <person name="Berlin A.M."/>
            <person name="Chapman S.B."/>
            <person name="Dewar J."/>
            <person name="Goldberg J."/>
            <person name="Griggs A."/>
            <person name="Gujja S."/>
            <person name="Hansen M."/>
            <person name="Howarth C."/>
            <person name="Imamovic A."/>
            <person name="Larimer J."/>
            <person name="McCowan C."/>
            <person name="Murphy C."/>
            <person name="Neiman D."/>
            <person name="Pearson M."/>
            <person name="Priest M."/>
            <person name="Roberts A."/>
            <person name="Saif S."/>
            <person name="Shea T."/>
            <person name="Sisk P."/>
            <person name="Sykes S."/>
            <person name="Wortman J."/>
            <person name="Nusbaum C."/>
            <person name="Birren B."/>
        </authorList>
    </citation>
    <scope>NUCLEOTIDE SEQUENCE [LARGE SCALE GENOMIC DNA]</scope>
    <source>
        <strain evidence="6 9">NIPH 809</strain>
    </source>
</reference>
<evidence type="ECO:0000313" key="6">
    <source>
        <dbReference type="EMBL" id="ENU22239.1"/>
    </source>
</evidence>
<dbReference type="RefSeq" id="WP_004656334.1">
    <property type="nucleotide sequence ID" value="NZ_CP158965.1"/>
</dbReference>
<dbReference type="InterPro" id="IPR029052">
    <property type="entry name" value="Metallo-depent_PP-like"/>
</dbReference>
<comment type="similarity">
    <text evidence="4">Belongs to the cyclic nucleotide phosphodiesterase class-III family.</text>
</comment>
<evidence type="ECO:0000256" key="4">
    <source>
        <dbReference type="ARBA" id="ARBA00025742"/>
    </source>
</evidence>
<evidence type="ECO:0000256" key="3">
    <source>
        <dbReference type="ARBA" id="ARBA00023004"/>
    </source>
</evidence>
<dbReference type="GO" id="GO:0004115">
    <property type="term" value="F:3',5'-cyclic-AMP phosphodiesterase activity"/>
    <property type="evidence" value="ECO:0007669"/>
    <property type="project" value="UniProtKB-EC"/>
</dbReference>
<gene>
    <name evidence="8" type="primary">cpdA</name>
    <name evidence="8" type="ORF">ACI8B_290121</name>
    <name evidence="7" type="ORF">CW311_05080</name>
    <name evidence="6" type="ORF">F993_03132</name>
</gene>
<evidence type="ECO:0000259" key="5">
    <source>
        <dbReference type="Pfam" id="PF00149"/>
    </source>
</evidence>
<keyword evidence="3" id="KW-0408">Iron</keyword>
<dbReference type="SUPFAM" id="SSF56300">
    <property type="entry name" value="Metallo-dependent phosphatases"/>
    <property type="match status" value="1"/>
</dbReference>
<dbReference type="Proteomes" id="UP000430404">
    <property type="component" value="Unassembled WGS sequence"/>
</dbReference>
<dbReference type="PANTHER" id="PTHR42988:SF2">
    <property type="entry name" value="CYCLIC NUCLEOTIDE PHOSPHODIESTERASE CBUA0032-RELATED"/>
    <property type="match status" value="1"/>
</dbReference>
<dbReference type="EMBL" id="PISJ01000007">
    <property type="protein sequence ID" value="PKF35155.1"/>
    <property type="molecule type" value="Genomic_DNA"/>
</dbReference>
<organism evidence="8 11">
    <name type="scientific">Acinetobacter proteolyticus</name>
    <dbReference type="NCBI Taxonomy" id="1776741"/>
    <lineage>
        <taxon>Bacteria</taxon>
        <taxon>Pseudomonadati</taxon>
        <taxon>Pseudomonadota</taxon>
        <taxon>Gammaproteobacteria</taxon>
        <taxon>Moraxellales</taxon>
        <taxon>Moraxellaceae</taxon>
        <taxon>Acinetobacter</taxon>
    </lineage>
</organism>
<keyword evidence="2 8" id="KW-0378">Hydrolase</keyword>
<sequence>MTFQVSSLSQQDFVMIQITDTHLLEYPHLEFVGMQPEQSFHAVIDLMRQQHPHIDLIVHTGDLAQSPTPLTYKRYVQHMQSLGIPFFHTPGNHDDATHFPFHEVDHTQPTVIELGQWCIILLNSAQPERIDGKIAEVQLQQLTQLLTQLHDRHVIIACHHHPFAMQSAWIDQHKLKNSSDLLETIQPFSNVKAIVCGHVHQDSINTWQGIEFLSTPSTCIQFKPKSDKFALDEEHPGYRFIRLKANGELETQVYRLPTSQRMNSSEVLGYD</sequence>
<evidence type="ECO:0000313" key="7">
    <source>
        <dbReference type="EMBL" id="PKF35155.1"/>
    </source>
</evidence>
<accession>A0A1E7RB28</accession>
<dbReference type="GO" id="GO:0046872">
    <property type="term" value="F:metal ion binding"/>
    <property type="evidence" value="ECO:0007669"/>
    <property type="project" value="UniProtKB-KW"/>
</dbReference>
<dbReference type="EC" id="3.1.4.53" evidence="8"/>
<dbReference type="AlphaFoldDB" id="A0A653K6E3"/>
<reference evidence="8 11" key="3">
    <citation type="submission" date="2019-10" db="EMBL/GenBank/DDBJ databases">
        <authorList>
            <person name="Karimi E."/>
        </authorList>
    </citation>
    <scope>NUCLEOTIDE SEQUENCE [LARGE SCALE GENOMIC DNA]</scope>
    <source>
        <strain evidence="8">Acinetobacter sp. 8BE</strain>
    </source>
</reference>
<dbReference type="InterPro" id="IPR050884">
    <property type="entry name" value="CNP_phosphodiesterase-III"/>
</dbReference>
<evidence type="ECO:0000313" key="10">
    <source>
        <dbReference type="Proteomes" id="UP000233553"/>
    </source>
</evidence>
<dbReference type="Proteomes" id="UP000013034">
    <property type="component" value="Unassembled WGS sequence"/>
</dbReference>
<feature type="domain" description="Calcineurin-like phosphoesterase" evidence="5">
    <location>
        <begin position="16"/>
        <end position="201"/>
    </location>
</feature>
<dbReference type="EMBL" id="CABWKZ010000022">
    <property type="protein sequence ID" value="VXA56418.1"/>
    <property type="molecule type" value="Genomic_DNA"/>
</dbReference>
<evidence type="ECO:0000313" key="11">
    <source>
        <dbReference type="Proteomes" id="UP000430404"/>
    </source>
</evidence>
<dbReference type="InterPro" id="IPR004843">
    <property type="entry name" value="Calcineurin-like_PHP"/>
</dbReference>
<keyword evidence="1" id="KW-0479">Metal-binding</keyword>
<keyword evidence="9" id="KW-1185">Reference proteome</keyword>
<dbReference type="Pfam" id="PF00149">
    <property type="entry name" value="Metallophos"/>
    <property type="match status" value="1"/>
</dbReference>
<accession>A0A653K6E3</accession>
<dbReference type="OrthoDB" id="9784378at2"/>
<dbReference type="EMBL" id="APOI01000028">
    <property type="protein sequence ID" value="ENU22239.1"/>
    <property type="molecule type" value="Genomic_DNA"/>
</dbReference>
<dbReference type="Proteomes" id="UP000233553">
    <property type="component" value="Unassembled WGS sequence"/>
</dbReference>
<evidence type="ECO:0000313" key="8">
    <source>
        <dbReference type="EMBL" id="VXA56418.1"/>
    </source>
</evidence>
<dbReference type="Gene3D" id="3.60.21.10">
    <property type="match status" value="1"/>
</dbReference>
<dbReference type="NCBIfam" id="NF008359">
    <property type="entry name" value="PRK11148.1"/>
    <property type="match status" value="1"/>
</dbReference>
<protein>
    <submittedName>
        <fullName evidence="8">3',5'-cyclic adenosine monophosphate phosphodiesterase CpdA</fullName>
        <ecNumber evidence="8">3.1.4.53</ecNumber>
    </submittedName>
    <submittedName>
        <fullName evidence="7">3',5'-cyclic-AMP phosphodiesterase</fullName>
    </submittedName>
</protein>